<gene>
    <name evidence="10" type="ORF">GBM95_08435</name>
</gene>
<proteinExistence type="inferred from homology"/>
<keyword evidence="2 6" id="KW-0479">Metal-binding</keyword>
<dbReference type="InterPro" id="IPR036314">
    <property type="entry name" value="SOD_C_sf"/>
</dbReference>
<feature type="binding site" evidence="6">
    <location>
        <position position="75"/>
    </location>
    <ligand>
        <name>Mn(2+)</name>
        <dbReference type="ChEBI" id="CHEBI:29035"/>
    </ligand>
</feature>
<protein>
    <recommendedName>
        <fullName evidence="7">Superoxide dismutase</fullName>
        <ecNumber evidence="7">1.15.1.1</ecNumber>
    </recommendedName>
</protein>
<evidence type="ECO:0000256" key="4">
    <source>
        <dbReference type="ARBA" id="ARBA00023004"/>
    </source>
</evidence>
<name>A0A6I1EIY3_9BURK</name>
<comment type="catalytic activity">
    <reaction evidence="5 7">
        <text>2 superoxide + 2 H(+) = H2O2 + O2</text>
        <dbReference type="Rhea" id="RHEA:20696"/>
        <dbReference type="ChEBI" id="CHEBI:15378"/>
        <dbReference type="ChEBI" id="CHEBI:15379"/>
        <dbReference type="ChEBI" id="CHEBI:16240"/>
        <dbReference type="ChEBI" id="CHEBI:18421"/>
        <dbReference type="EC" id="1.15.1.1"/>
    </reaction>
</comment>
<evidence type="ECO:0000259" key="9">
    <source>
        <dbReference type="Pfam" id="PF02777"/>
    </source>
</evidence>
<evidence type="ECO:0000256" key="3">
    <source>
        <dbReference type="ARBA" id="ARBA00023002"/>
    </source>
</evidence>
<dbReference type="Gene3D" id="1.10.287.990">
    <property type="entry name" value="Fe,Mn superoxide dismutase (SOD) domain"/>
    <property type="match status" value="1"/>
</dbReference>
<evidence type="ECO:0000259" key="8">
    <source>
        <dbReference type="Pfam" id="PF00081"/>
    </source>
</evidence>
<keyword evidence="3 7" id="KW-0560">Oxidoreductase</keyword>
<dbReference type="InterPro" id="IPR001189">
    <property type="entry name" value="Mn/Fe_SOD"/>
</dbReference>
<dbReference type="GO" id="GO:0004784">
    <property type="term" value="F:superoxide dismutase activity"/>
    <property type="evidence" value="ECO:0007669"/>
    <property type="project" value="UniProtKB-EC"/>
</dbReference>
<dbReference type="Proteomes" id="UP000430564">
    <property type="component" value="Unassembled WGS sequence"/>
</dbReference>
<evidence type="ECO:0000256" key="6">
    <source>
        <dbReference type="PIRSR" id="PIRSR000349-1"/>
    </source>
</evidence>
<dbReference type="RefSeq" id="WP_152158693.1">
    <property type="nucleotide sequence ID" value="NZ_WEHX01000062.1"/>
</dbReference>
<dbReference type="PRINTS" id="PR01703">
    <property type="entry name" value="MNSODISMTASE"/>
</dbReference>
<dbReference type="GO" id="GO:0046914">
    <property type="term" value="F:transition metal ion binding"/>
    <property type="evidence" value="ECO:0007669"/>
    <property type="project" value="UniProtKB-ARBA"/>
</dbReference>
<dbReference type="Gene3D" id="3.55.40.20">
    <property type="entry name" value="Iron/manganese superoxide dismutase, C-terminal domain"/>
    <property type="match status" value="1"/>
</dbReference>
<dbReference type="OrthoDB" id="9803125at2"/>
<dbReference type="AlphaFoldDB" id="A0A6I1EIY3"/>
<evidence type="ECO:0000256" key="5">
    <source>
        <dbReference type="ARBA" id="ARBA00049204"/>
    </source>
</evidence>
<evidence type="ECO:0000256" key="2">
    <source>
        <dbReference type="ARBA" id="ARBA00022723"/>
    </source>
</evidence>
<feature type="binding site" evidence="6">
    <location>
        <position position="162"/>
    </location>
    <ligand>
        <name>Mn(2+)</name>
        <dbReference type="ChEBI" id="CHEBI:29035"/>
    </ligand>
</feature>
<dbReference type="PROSITE" id="PS00088">
    <property type="entry name" value="SOD_MN"/>
    <property type="match status" value="1"/>
</dbReference>
<feature type="binding site" evidence="6">
    <location>
        <position position="158"/>
    </location>
    <ligand>
        <name>Mn(2+)</name>
        <dbReference type="ChEBI" id="CHEBI:29035"/>
    </ligand>
</feature>
<dbReference type="PANTHER" id="PTHR42769">
    <property type="entry name" value="SUPEROXIDE DISMUTASE"/>
    <property type="match status" value="1"/>
</dbReference>
<dbReference type="Pfam" id="PF02777">
    <property type="entry name" value="Sod_Fe_C"/>
    <property type="match status" value="1"/>
</dbReference>
<dbReference type="GO" id="GO:0005737">
    <property type="term" value="C:cytoplasm"/>
    <property type="evidence" value="ECO:0007669"/>
    <property type="project" value="UniProtKB-ARBA"/>
</dbReference>
<evidence type="ECO:0000313" key="11">
    <source>
        <dbReference type="Proteomes" id="UP000430564"/>
    </source>
</evidence>
<dbReference type="Pfam" id="PF00081">
    <property type="entry name" value="Sod_Fe_N"/>
    <property type="match status" value="1"/>
</dbReference>
<reference evidence="10 11" key="1">
    <citation type="submission" date="2019-10" db="EMBL/GenBank/DDBJ databases">
        <title>Genome diversity of Sutterella seckii.</title>
        <authorList>
            <person name="Chaplin A.V."/>
            <person name="Sokolova S.R."/>
            <person name="Mosin K.A."/>
            <person name="Ivanova E.L."/>
            <person name="Kochetkova T.O."/>
            <person name="Goltsov A.Y."/>
            <person name="Trofimov D.Y."/>
            <person name="Efimov B.A."/>
        </authorList>
    </citation>
    <scope>NUCLEOTIDE SEQUENCE [LARGE SCALE GENOMIC DNA]</scope>
    <source>
        <strain evidence="10 11">ASD393</strain>
    </source>
</reference>
<evidence type="ECO:0000313" key="10">
    <source>
        <dbReference type="EMBL" id="KAB7657048.1"/>
    </source>
</evidence>
<comment type="function">
    <text evidence="7">Destroys radicals which are normally produced within the cells and which are toxic to biological systems.</text>
</comment>
<feature type="domain" description="Manganese/iron superoxide dismutase C-terminal" evidence="9">
    <location>
        <begin position="90"/>
        <end position="191"/>
    </location>
</feature>
<dbReference type="PANTHER" id="PTHR42769:SF3">
    <property type="entry name" value="SUPEROXIDE DISMUTASE [FE] 2, CHLOROPLASTIC"/>
    <property type="match status" value="1"/>
</dbReference>
<dbReference type="SUPFAM" id="SSF46609">
    <property type="entry name" value="Fe,Mn superoxide dismutase (SOD), N-terminal domain"/>
    <property type="match status" value="1"/>
</dbReference>
<dbReference type="InterPro" id="IPR019832">
    <property type="entry name" value="Mn/Fe_SOD_C"/>
</dbReference>
<dbReference type="EC" id="1.15.1.1" evidence="7"/>
<comment type="similarity">
    <text evidence="1 7">Belongs to the iron/manganese superoxide dismutase family.</text>
</comment>
<dbReference type="PIRSF" id="PIRSF000349">
    <property type="entry name" value="SODismutase"/>
    <property type="match status" value="1"/>
</dbReference>
<sequence>MTEFTLPELPFAHDALAPAMSAETIEYHWGKHHRSYVTNLNNLVKGTEWEGRALEDIIRGSAGGLFNNAAQHFNHSFFWKCLTPNGGGRPEGALLAAIEKTWGSFDAFVAAFSKQAAGNFGSGWTWLVKDSDGSLAIVNTSNAGTPVAEGKTPVLTLDDWEHAYYIDYRNARPKFIEAFFAKLVNWKFAEAQFAL</sequence>
<feature type="domain" description="Manganese/iron superoxide dismutase N-terminal" evidence="8">
    <location>
        <begin position="3"/>
        <end position="82"/>
    </location>
</feature>
<keyword evidence="4" id="KW-0408">Iron</keyword>
<dbReference type="InterPro" id="IPR019833">
    <property type="entry name" value="Mn/Fe_SOD_BS"/>
</dbReference>
<dbReference type="FunFam" id="1.10.287.990:FF:000002">
    <property type="entry name" value="Superoxide dismutase"/>
    <property type="match status" value="1"/>
</dbReference>
<evidence type="ECO:0000256" key="7">
    <source>
        <dbReference type="RuleBase" id="RU000414"/>
    </source>
</evidence>
<dbReference type="FunFam" id="3.55.40.20:FF:000001">
    <property type="entry name" value="Superoxide dismutase"/>
    <property type="match status" value="1"/>
</dbReference>
<dbReference type="SUPFAM" id="SSF54719">
    <property type="entry name" value="Fe,Mn superoxide dismutase (SOD), C-terminal domain"/>
    <property type="match status" value="1"/>
</dbReference>
<dbReference type="InterPro" id="IPR036324">
    <property type="entry name" value="Mn/Fe_SOD_N_sf"/>
</dbReference>
<dbReference type="EMBL" id="WEHX01000062">
    <property type="protein sequence ID" value="KAB7657048.1"/>
    <property type="molecule type" value="Genomic_DNA"/>
</dbReference>
<comment type="caution">
    <text evidence="10">The sequence shown here is derived from an EMBL/GenBank/DDBJ whole genome shotgun (WGS) entry which is preliminary data.</text>
</comment>
<evidence type="ECO:0000256" key="1">
    <source>
        <dbReference type="ARBA" id="ARBA00008714"/>
    </source>
</evidence>
<accession>A0A6I1EIY3</accession>
<organism evidence="10 11">
    <name type="scientific">Sutterella seckii</name>
    <dbReference type="NCBI Taxonomy" id="1944635"/>
    <lineage>
        <taxon>Bacteria</taxon>
        <taxon>Pseudomonadati</taxon>
        <taxon>Pseudomonadota</taxon>
        <taxon>Betaproteobacteria</taxon>
        <taxon>Burkholderiales</taxon>
        <taxon>Sutterellaceae</taxon>
        <taxon>Sutterella</taxon>
    </lineage>
</organism>
<dbReference type="InterPro" id="IPR019831">
    <property type="entry name" value="Mn/Fe_SOD_N"/>
</dbReference>
<feature type="binding site" evidence="6">
    <location>
        <position position="28"/>
    </location>
    <ligand>
        <name>Mn(2+)</name>
        <dbReference type="ChEBI" id="CHEBI:29035"/>
    </ligand>
</feature>